<dbReference type="InterPro" id="IPR027417">
    <property type="entry name" value="P-loop_NTPase"/>
</dbReference>
<protein>
    <submittedName>
        <fullName evidence="6">Metal ABC transporter ATP-binding protein</fullName>
    </submittedName>
</protein>
<dbReference type="AlphaFoldDB" id="A0A368TU39"/>
<sequence length="236" mass="26143">MDINLRLKAHQWTAIIGPNGAGKSTLFHLLIGSMKPLRGSIQVFGGSLSEHRRAGTIAYMAQREAIEWDFPISVKEAVMTARYGLMRQDTVWRRLLPPRWSARSHHQAVEEALEAVDMSALARRPIGALSGGQKKRVLLARALAQNAKVLLLDEPLAGVDPVSERLILKVLAQQRSAGRTILMVTHDLVGTRQHADHVVLINRGVVDQGIPEQMLSEHMLARMAVATPLDLAEEWQ</sequence>
<keyword evidence="3" id="KW-0547">Nucleotide-binding</keyword>
<evidence type="ECO:0000256" key="2">
    <source>
        <dbReference type="ARBA" id="ARBA00022448"/>
    </source>
</evidence>
<keyword evidence="2" id="KW-0813">Transport</keyword>
<dbReference type="SMART" id="SM00382">
    <property type="entry name" value="AAA"/>
    <property type="match status" value="1"/>
</dbReference>
<keyword evidence="4 6" id="KW-0067">ATP-binding</keyword>
<dbReference type="EMBL" id="QPIJ01000049">
    <property type="protein sequence ID" value="RCV87562.1"/>
    <property type="molecule type" value="Genomic_DNA"/>
</dbReference>
<dbReference type="PROSITE" id="PS00211">
    <property type="entry name" value="ABC_TRANSPORTER_1"/>
    <property type="match status" value="1"/>
</dbReference>
<evidence type="ECO:0000256" key="1">
    <source>
        <dbReference type="ARBA" id="ARBA00005417"/>
    </source>
</evidence>
<dbReference type="GO" id="GO:0005524">
    <property type="term" value="F:ATP binding"/>
    <property type="evidence" value="ECO:0007669"/>
    <property type="project" value="UniProtKB-KW"/>
</dbReference>
<name>A0A368TU39_9GAMM</name>
<evidence type="ECO:0000259" key="5">
    <source>
        <dbReference type="PROSITE" id="PS50893"/>
    </source>
</evidence>
<dbReference type="InterPro" id="IPR003593">
    <property type="entry name" value="AAA+_ATPase"/>
</dbReference>
<dbReference type="OrthoDB" id="9806726at2"/>
<organism evidence="6 7">
    <name type="scientific">Vreelandella rituensis</name>
    <dbReference type="NCBI Taxonomy" id="2282306"/>
    <lineage>
        <taxon>Bacteria</taxon>
        <taxon>Pseudomonadati</taxon>
        <taxon>Pseudomonadota</taxon>
        <taxon>Gammaproteobacteria</taxon>
        <taxon>Oceanospirillales</taxon>
        <taxon>Halomonadaceae</taxon>
        <taxon>Vreelandella</taxon>
    </lineage>
</organism>
<comment type="similarity">
    <text evidence="1">Belongs to the ABC transporter superfamily.</text>
</comment>
<dbReference type="InterPro" id="IPR017871">
    <property type="entry name" value="ABC_transporter-like_CS"/>
</dbReference>
<gene>
    <name evidence="6" type="ORF">DU506_16490</name>
</gene>
<dbReference type="Proteomes" id="UP000253204">
    <property type="component" value="Unassembled WGS sequence"/>
</dbReference>
<proteinExistence type="inferred from homology"/>
<evidence type="ECO:0000256" key="3">
    <source>
        <dbReference type="ARBA" id="ARBA00022741"/>
    </source>
</evidence>
<dbReference type="PROSITE" id="PS50893">
    <property type="entry name" value="ABC_TRANSPORTER_2"/>
    <property type="match status" value="1"/>
</dbReference>
<reference evidence="6 7" key="1">
    <citation type="submission" date="2018-07" db="EMBL/GenBank/DDBJ databases">
        <title>Halomonas rutogse sp. nov., isolated from Lake TangqianCo on Tibetan Plateau.</title>
        <authorList>
            <person name="Lu H."/>
            <person name="Xing P."/>
            <person name="Wu Q."/>
        </authorList>
    </citation>
    <scope>NUCLEOTIDE SEQUENCE [LARGE SCALE GENOMIC DNA]</scope>
    <source>
        <strain evidence="6 7">TQ8S</strain>
    </source>
</reference>
<keyword evidence="7" id="KW-1185">Reference proteome</keyword>
<evidence type="ECO:0000256" key="4">
    <source>
        <dbReference type="ARBA" id="ARBA00022840"/>
    </source>
</evidence>
<dbReference type="SUPFAM" id="SSF52540">
    <property type="entry name" value="P-loop containing nucleoside triphosphate hydrolases"/>
    <property type="match status" value="1"/>
</dbReference>
<evidence type="ECO:0000313" key="7">
    <source>
        <dbReference type="Proteomes" id="UP000253204"/>
    </source>
</evidence>
<dbReference type="PANTHER" id="PTHR42734">
    <property type="entry name" value="METAL TRANSPORT SYSTEM ATP-BINDING PROTEIN TM_0124-RELATED"/>
    <property type="match status" value="1"/>
</dbReference>
<dbReference type="InterPro" id="IPR003439">
    <property type="entry name" value="ABC_transporter-like_ATP-bd"/>
</dbReference>
<dbReference type="InterPro" id="IPR050153">
    <property type="entry name" value="Metal_Ion_Import_ABC"/>
</dbReference>
<comment type="caution">
    <text evidence="6">The sequence shown here is derived from an EMBL/GenBank/DDBJ whole genome shotgun (WGS) entry which is preliminary data.</text>
</comment>
<dbReference type="Gene3D" id="3.40.50.300">
    <property type="entry name" value="P-loop containing nucleotide triphosphate hydrolases"/>
    <property type="match status" value="1"/>
</dbReference>
<feature type="domain" description="ABC transporter" evidence="5">
    <location>
        <begin position="1"/>
        <end position="228"/>
    </location>
</feature>
<dbReference type="PANTHER" id="PTHR42734:SF5">
    <property type="entry name" value="IRON TRANSPORT SYSTEM ATP-BINDING PROTEIN HI_0361-RELATED"/>
    <property type="match status" value="1"/>
</dbReference>
<dbReference type="Pfam" id="PF00005">
    <property type="entry name" value="ABC_tran"/>
    <property type="match status" value="1"/>
</dbReference>
<accession>A0A368TU39</accession>
<dbReference type="GO" id="GO:0016887">
    <property type="term" value="F:ATP hydrolysis activity"/>
    <property type="evidence" value="ECO:0007669"/>
    <property type="project" value="InterPro"/>
</dbReference>
<dbReference type="CDD" id="cd03235">
    <property type="entry name" value="ABC_Metallic_Cations"/>
    <property type="match status" value="1"/>
</dbReference>
<evidence type="ECO:0000313" key="6">
    <source>
        <dbReference type="EMBL" id="RCV87562.1"/>
    </source>
</evidence>